<reference evidence="11 12" key="1">
    <citation type="submission" date="2014-05" db="EMBL/GenBank/DDBJ databases">
        <title>ATOL: Assembling a taxonomically balanced genome-scale reconstruction of the evolutionary history of the Enterobacteriaceae.</title>
        <authorList>
            <person name="Plunkett G.III."/>
            <person name="Neeno-Eckwall E.C."/>
            <person name="Glasner J.D."/>
            <person name="Perna N.T."/>
        </authorList>
    </citation>
    <scope>NUCLEOTIDE SEQUENCE [LARGE SCALE GENOMIC DNA]</scope>
    <source>
        <strain evidence="11 12">ATCC 33301</strain>
    </source>
</reference>
<feature type="domain" description="DNA polymerase II insertion" evidence="10">
    <location>
        <begin position="43"/>
        <end position="103"/>
    </location>
</feature>
<evidence type="ECO:0000259" key="10">
    <source>
        <dbReference type="Pfam" id="PF22587"/>
    </source>
</evidence>
<dbReference type="InterPro" id="IPR055208">
    <property type="entry name" value="PolB_insertion"/>
</dbReference>
<proteinExistence type="inferred from homology"/>
<dbReference type="Gene3D" id="3.30.70.2250">
    <property type="match status" value="1"/>
</dbReference>
<dbReference type="GO" id="GO:0000166">
    <property type="term" value="F:nucleotide binding"/>
    <property type="evidence" value="ECO:0007669"/>
    <property type="project" value="InterPro"/>
</dbReference>
<evidence type="ECO:0000259" key="8">
    <source>
        <dbReference type="Pfam" id="PF00136"/>
    </source>
</evidence>
<evidence type="ECO:0000313" key="12">
    <source>
        <dbReference type="Proteomes" id="UP000028602"/>
    </source>
</evidence>
<dbReference type="InterPro" id="IPR006172">
    <property type="entry name" value="DNA-dir_DNA_pol_B"/>
</dbReference>
<dbReference type="GO" id="GO:0003677">
    <property type="term" value="F:DNA binding"/>
    <property type="evidence" value="ECO:0007669"/>
    <property type="project" value="UniProtKB-KW"/>
</dbReference>
<gene>
    <name evidence="11" type="primary">polB</name>
    <name evidence="11" type="ORF">GTPT_1156</name>
</gene>
<dbReference type="GO" id="GO:0003887">
    <property type="term" value="F:DNA-directed DNA polymerase activity"/>
    <property type="evidence" value="ECO:0007669"/>
    <property type="project" value="UniProtKB-KW"/>
</dbReference>
<dbReference type="EMBL" id="JMPR01000020">
    <property type="protein sequence ID" value="KFD20623.1"/>
    <property type="molecule type" value="Genomic_DNA"/>
</dbReference>
<feature type="domain" description="DNA-directed DNA polymerase family B exonuclease" evidence="9">
    <location>
        <begin position="202"/>
        <end position="298"/>
    </location>
</feature>
<keyword evidence="2 7" id="KW-0808">Transferase</keyword>
<dbReference type="NCBIfam" id="NF004422">
    <property type="entry name" value="PRK05762.1-4"/>
    <property type="match status" value="1"/>
</dbReference>
<dbReference type="NCBIfam" id="NF004421">
    <property type="entry name" value="PRK05762.1-2"/>
    <property type="match status" value="1"/>
</dbReference>
<dbReference type="PANTHER" id="PTHR10322:SF23">
    <property type="entry name" value="DNA POLYMERASE DELTA CATALYTIC SUBUNIT"/>
    <property type="match status" value="1"/>
</dbReference>
<keyword evidence="3 7" id="KW-0548">Nucleotidyltransferase</keyword>
<evidence type="ECO:0000256" key="6">
    <source>
        <dbReference type="ARBA" id="ARBA00049244"/>
    </source>
</evidence>
<dbReference type="RefSeq" id="WP_029990246.1">
    <property type="nucleotide sequence ID" value="NZ_ATMJ01000019.1"/>
</dbReference>
<dbReference type="Proteomes" id="UP000028602">
    <property type="component" value="Unassembled WGS sequence"/>
</dbReference>
<dbReference type="AlphaFoldDB" id="A0A085JJH7"/>
<dbReference type="GO" id="GO:0009432">
    <property type="term" value="P:SOS response"/>
    <property type="evidence" value="ECO:0007669"/>
    <property type="project" value="TreeGrafter"/>
</dbReference>
<keyword evidence="4 7" id="KW-0239">DNA-directed DNA polymerase</keyword>
<dbReference type="Gene3D" id="1.10.132.60">
    <property type="entry name" value="DNA polymerase family B, C-terminal domain"/>
    <property type="match status" value="1"/>
</dbReference>
<dbReference type="Pfam" id="PF03104">
    <property type="entry name" value="DNA_pol_B_exo1"/>
    <property type="match status" value="1"/>
</dbReference>
<dbReference type="InterPro" id="IPR043502">
    <property type="entry name" value="DNA/RNA_pol_sf"/>
</dbReference>
<dbReference type="CDD" id="cd05784">
    <property type="entry name" value="DNA_polB_II_exo"/>
    <property type="match status" value="1"/>
</dbReference>
<evidence type="ECO:0000256" key="5">
    <source>
        <dbReference type="ARBA" id="ARBA00023125"/>
    </source>
</evidence>
<dbReference type="Pfam" id="PF00136">
    <property type="entry name" value="DNA_pol_B"/>
    <property type="match status" value="1"/>
</dbReference>
<evidence type="ECO:0000256" key="7">
    <source>
        <dbReference type="RuleBase" id="RU000442"/>
    </source>
</evidence>
<dbReference type="InterPro" id="IPR006134">
    <property type="entry name" value="DNA-dir_DNA_pol_B_multi_dom"/>
</dbReference>
<dbReference type="SMART" id="SM00486">
    <property type="entry name" value="POLBc"/>
    <property type="match status" value="1"/>
</dbReference>
<dbReference type="FunFam" id="3.30.420.10:FF:000052">
    <property type="entry name" value="DNA polymerase"/>
    <property type="match status" value="1"/>
</dbReference>
<keyword evidence="5 7" id="KW-0238">DNA-binding</keyword>
<evidence type="ECO:0000259" key="9">
    <source>
        <dbReference type="Pfam" id="PF03104"/>
    </source>
</evidence>
<evidence type="ECO:0000256" key="3">
    <source>
        <dbReference type="ARBA" id="ARBA00022695"/>
    </source>
</evidence>
<dbReference type="PROSITE" id="PS00116">
    <property type="entry name" value="DNA_POLYMERASE_B"/>
    <property type="match status" value="1"/>
</dbReference>
<evidence type="ECO:0000256" key="4">
    <source>
        <dbReference type="ARBA" id="ARBA00022932"/>
    </source>
</evidence>
<evidence type="ECO:0000256" key="1">
    <source>
        <dbReference type="ARBA" id="ARBA00005755"/>
    </source>
</evidence>
<comment type="similarity">
    <text evidence="1 7">Belongs to the DNA polymerase type-B family.</text>
</comment>
<dbReference type="InterPro" id="IPR023211">
    <property type="entry name" value="DNA_pol_palm_dom_sf"/>
</dbReference>
<dbReference type="eggNOG" id="COG0417">
    <property type="taxonomic scope" value="Bacteria"/>
</dbReference>
<dbReference type="FunFam" id="3.90.1600.10:FF:000009">
    <property type="entry name" value="DNA polymerase"/>
    <property type="match status" value="1"/>
</dbReference>
<dbReference type="FunFam" id="1.10.132.60:FF:000008">
    <property type="entry name" value="DNA polymerase"/>
    <property type="match status" value="1"/>
</dbReference>
<dbReference type="Gene3D" id="3.90.1600.10">
    <property type="entry name" value="Palm domain of DNA polymerase"/>
    <property type="match status" value="2"/>
</dbReference>
<dbReference type="OrthoDB" id="5807460at2"/>
<sequence>MNNPQAGFLLTRHWRDTPRGIELSFWLATDSGPVKVRVPAQQAVAFIPQSDTEKARALLSREKEVRLSPLQLLDFHRQPQAGLYCPQYRQLQRLEKLLRENAIPVAEADIRPPDRYLMERFITAPVWFSGVARDGMIDEARLKPHPDYRPSLTWMSLDIETNEHGELYCIGIEGCGERRVMMLGPPTPGGKAVDFTLEYARTRRELLEMLNQWFTEHDPDVIIGWNVIQFDLRVLQKQADRYQIPLLAGRGGVPLEWREHGFKPGTYMAQAAGRLIIDGIEALKSAFMNFDSFSLENVSQALFGEGKFIDEPGNRMAEINQRFATDKPALARYNLRDCELVTRIFRHTRLMPFLLERSSVNGLQADRHGGSVASFSHLYIPRMHRAGYVAPNTGEVAPVASPGGYVMDSSPGLYDSVLVLDYKSLYPSIIKTFLIDPVGLVEGMAHPGDETSVAGFLDARFSRQTFCLPEIVGQIWQNREQAKQQNNQPLSQALKIIMNAFYGVLGTPSCRFFDPRLASSITLRGHEIMQKTRDFIEQQGYRVIYGDTDSTFVWLKTAHSEARAEEIGRQLAASVNDWWKQQLAQQFQLDSALELEYETHYCRFLMPTIRGAEQGSKKRYAGWVNHHGRDQIIFKGLETVRTDWTPLAKEFQQTLYSLIFRRQSWQQYVRDTVAKLMAGELDDKLIYSKRLRRPLEEYQRNVPPHARAARLSDDYARKAGHPLRYQKGGTIRYVMTTRGPEPLNARSAPLDYDHYLTRQLEPVADGILGFVGGDFTTLITGQLGLF</sequence>
<dbReference type="Gene3D" id="2.40.50.590">
    <property type="match status" value="1"/>
</dbReference>
<keyword evidence="12" id="KW-1185">Reference proteome</keyword>
<dbReference type="InterPro" id="IPR006133">
    <property type="entry name" value="DNA-dir_DNA_pol_B_exonuc"/>
</dbReference>
<dbReference type="GO" id="GO:0045004">
    <property type="term" value="P:DNA replication proofreading"/>
    <property type="evidence" value="ECO:0007669"/>
    <property type="project" value="TreeGrafter"/>
</dbReference>
<organism evidence="11 12">
    <name type="scientific">Tatumella ptyseos ATCC 33301</name>
    <dbReference type="NCBI Taxonomy" id="1005995"/>
    <lineage>
        <taxon>Bacteria</taxon>
        <taxon>Pseudomonadati</taxon>
        <taxon>Pseudomonadota</taxon>
        <taxon>Gammaproteobacteria</taxon>
        <taxon>Enterobacterales</taxon>
        <taxon>Erwiniaceae</taxon>
        <taxon>Tatumella</taxon>
    </lineage>
</organism>
<dbReference type="Pfam" id="PF21474">
    <property type="entry name" value="DNApolII_N"/>
    <property type="match status" value="1"/>
</dbReference>
<dbReference type="Pfam" id="PF22587">
    <property type="entry name" value="DNApolII_insertion"/>
    <property type="match status" value="1"/>
</dbReference>
<dbReference type="SUPFAM" id="SSF53098">
    <property type="entry name" value="Ribonuclease H-like"/>
    <property type="match status" value="1"/>
</dbReference>
<dbReference type="GO" id="GO:0008296">
    <property type="term" value="F:3'-5'-DNA exonuclease activity"/>
    <property type="evidence" value="ECO:0007669"/>
    <property type="project" value="TreeGrafter"/>
</dbReference>
<comment type="catalytic activity">
    <reaction evidence="6 7">
        <text>DNA(n) + a 2'-deoxyribonucleoside 5'-triphosphate = DNA(n+1) + diphosphate</text>
        <dbReference type="Rhea" id="RHEA:22508"/>
        <dbReference type="Rhea" id="RHEA-COMP:17339"/>
        <dbReference type="Rhea" id="RHEA-COMP:17340"/>
        <dbReference type="ChEBI" id="CHEBI:33019"/>
        <dbReference type="ChEBI" id="CHEBI:61560"/>
        <dbReference type="ChEBI" id="CHEBI:173112"/>
        <dbReference type="EC" id="2.7.7.7"/>
    </reaction>
</comment>
<dbReference type="InterPro" id="IPR050240">
    <property type="entry name" value="DNA_pol_type-B"/>
</dbReference>
<keyword evidence="7" id="KW-0235">DNA replication</keyword>
<dbReference type="InterPro" id="IPR036397">
    <property type="entry name" value="RNaseH_sf"/>
</dbReference>
<dbReference type="InterPro" id="IPR042087">
    <property type="entry name" value="DNA_pol_B_thumb"/>
</dbReference>
<dbReference type="PANTHER" id="PTHR10322">
    <property type="entry name" value="DNA POLYMERASE CATALYTIC SUBUNIT"/>
    <property type="match status" value="1"/>
</dbReference>
<dbReference type="FunFam" id="3.90.1600.10:FF:000030">
    <property type="entry name" value="DNA polymerase II"/>
    <property type="match status" value="1"/>
</dbReference>
<protein>
    <recommendedName>
        <fullName evidence="7">DNA polymerase</fullName>
        <ecNumber evidence="7">2.7.7.7</ecNumber>
    </recommendedName>
</protein>
<dbReference type="PRINTS" id="PR00106">
    <property type="entry name" value="DNAPOLB"/>
</dbReference>
<dbReference type="InterPro" id="IPR017964">
    <property type="entry name" value="DNA-dir_DNA_pol_B_CS"/>
</dbReference>
<dbReference type="CDD" id="cd05537">
    <property type="entry name" value="POLBc_Pol_II"/>
    <property type="match status" value="1"/>
</dbReference>
<dbReference type="SUPFAM" id="SSF56672">
    <property type="entry name" value="DNA/RNA polymerases"/>
    <property type="match status" value="1"/>
</dbReference>
<comment type="caution">
    <text evidence="11">The sequence shown here is derived from an EMBL/GenBank/DDBJ whole genome shotgun (WGS) entry which is preliminary data.</text>
</comment>
<feature type="domain" description="DNA-directed DNA polymerase family B multifunctional" evidence="8">
    <location>
        <begin position="382"/>
        <end position="757"/>
    </location>
</feature>
<name>A0A085JJH7_9GAMM</name>
<dbReference type="EC" id="2.7.7.7" evidence="7"/>
<dbReference type="InterPro" id="IPR012337">
    <property type="entry name" value="RNaseH-like_sf"/>
</dbReference>
<accession>A0A085JJH7</accession>
<evidence type="ECO:0000256" key="2">
    <source>
        <dbReference type="ARBA" id="ARBA00022679"/>
    </source>
</evidence>
<evidence type="ECO:0000313" key="11">
    <source>
        <dbReference type="EMBL" id="KFD20623.1"/>
    </source>
</evidence>
<dbReference type="Gene3D" id="3.30.420.10">
    <property type="entry name" value="Ribonuclease H-like superfamily/Ribonuclease H"/>
    <property type="match status" value="1"/>
</dbReference>